<evidence type="ECO:0000313" key="2">
    <source>
        <dbReference type="Proteomes" id="UP001214854"/>
    </source>
</evidence>
<proteinExistence type="predicted"/>
<dbReference type="RefSeq" id="WP_023464069.1">
    <property type="nucleotide sequence ID" value="NZ_JAQQKX010000001.1"/>
</dbReference>
<dbReference type="EMBL" id="JAQQKX010000001">
    <property type="protein sequence ID" value="MDC7682200.1"/>
    <property type="molecule type" value="Genomic_DNA"/>
</dbReference>
<dbReference type="Gene3D" id="1.10.790.20">
    <property type="entry name" value="Domain of unknown function DUF1476"/>
    <property type="match status" value="1"/>
</dbReference>
<organism evidence="1 2">
    <name type="scientific">Asticcacaulis aquaticus</name>
    <dbReference type="NCBI Taxonomy" id="2984212"/>
    <lineage>
        <taxon>Bacteria</taxon>
        <taxon>Pseudomonadati</taxon>
        <taxon>Pseudomonadota</taxon>
        <taxon>Alphaproteobacteria</taxon>
        <taxon>Caulobacterales</taxon>
        <taxon>Caulobacteraceae</taxon>
        <taxon>Asticcacaulis</taxon>
    </lineage>
</organism>
<name>A0ABT5HQ54_9CAUL</name>
<evidence type="ECO:0000313" key="1">
    <source>
        <dbReference type="EMBL" id="MDC7682200.1"/>
    </source>
</evidence>
<dbReference type="InterPro" id="IPR038293">
    <property type="entry name" value="ATPase_inh_sub_z_sf"/>
</dbReference>
<sequence>MTTFDDRSKGFEAQFAHSEDLEFKAVARRNRMIGIWAGEKMGLSGDNLENYAKAVIRADFEQPGEEDVIRKVLGDLVASNIPVRETEVRTKVVEFLAQAREALKSEQ</sequence>
<gene>
    <name evidence="1" type="ORF">PQU92_02865</name>
</gene>
<comment type="caution">
    <text evidence="1">The sequence shown here is derived from an EMBL/GenBank/DDBJ whole genome shotgun (WGS) entry which is preliminary data.</text>
</comment>
<dbReference type="Proteomes" id="UP001214854">
    <property type="component" value="Unassembled WGS sequence"/>
</dbReference>
<dbReference type="Pfam" id="PF07345">
    <property type="entry name" value="ATPaseInh_sub_z"/>
    <property type="match status" value="1"/>
</dbReference>
<accession>A0ABT5HQ54</accession>
<dbReference type="InterPro" id="IPR009945">
    <property type="entry name" value="ATPase_inh_sub_z"/>
</dbReference>
<keyword evidence="2" id="KW-1185">Reference proteome</keyword>
<dbReference type="PIRSF" id="PIRSF031780">
    <property type="entry name" value="UCP031780"/>
    <property type="match status" value="1"/>
</dbReference>
<protein>
    <submittedName>
        <fullName evidence="1">DUF1476 domain-containing protein</fullName>
    </submittedName>
</protein>
<reference evidence="1 2" key="1">
    <citation type="submission" date="2023-01" db="EMBL/GenBank/DDBJ databases">
        <title>Novel species of the genus Asticcacaulis isolated from rivers.</title>
        <authorList>
            <person name="Lu H."/>
        </authorList>
    </citation>
    <scope>NUCLEOTIDE SEQUENCE [LARGE SCALE GENOMIC DNA]</scope>
    <source>
        <strain evidence="1 2">BYS171W</strain>
    </source>
</reference>